<dbReference type="EMBL" id="JAENGP010000024">
    <property type="protein sequence ID" value="MBK1782556.1"/>
    <property type="molecule type" value="Genomic_DNA"/>
</dbReference>
<dbReference type="CDD" id="cd16892">
    <property type="entry name" value="LT_VirB1-like"/>
    <property type="match status" value="1"/>
</dbReference>
<evidence type="ECO:0000313" key="4">
    <source>
        <dbReference type="Proteomes" id="UP000635316"/>
    </source>
</evidence>
<evidence type="ECO:0000313" key="3">
    <source>
        <dbReference type="EMBL" id="MBK1782556.1"/>
    </source>
</evidence>
<name>A0ABS1EHV2_9BURK</name>
<dbReference type="Gene3D" id="1.10.530.10">
    <property type="match status" value="1"/>
</dbReference>
<sequence>MLAEFTLLAASCAPNVHINTISALVKHESAANVFAIGINKGKRLTTQPTTLTEATDIANELIKKGIDFDAGLGQINVRNWHWLGLNTETVFDPCTNLRAAQTVLSDCYSRALKQHQDQQKSLQAALSCYNTGNFERGFENGYVNKVMAQAGIKIPAIKAGTGKTPKNPVQVTKTTKDPKSKSSNDGFSINRTTDGFRLADH</sequence>
<reference evidence="3 4" key="1">
    <citation type="submission" date="2020-12" db="EMBL/GenBank/DDBJ databases">
        <authorList>
            <person name="Lu T."/>
            <person name="Wang Q."/>
            <person name="Han X."/>
        </authorList>
    </citation>
    <scope>NUCLEOTIDE SEQUENCE [LARGE SCALE GENOMIC DNA]</scope>
    <source>
        <strain evidence="3 4">WQ 585</strain>
    </source>
</reference>
<feature type="domain" description="Transglycosylase SLT" evidence="2">
    <location>
        <begin position="9"/>
        <end position="143"/>
    </location>
</feature>
<dbReference type="RefSeq" id="WP_200239329.1">
    <property type="nucleotide sequence ID" value="NZ_JAENGP010000024.1"/>
</dbReference>
<gene>
    <name evidence="3" type="ORF">JHL22_15190</name>
</gene>
<feature type="region of interest" description="Disordered" evidence="1">
    <location>
        <begin position="159"/>
        <end position="201"/>
    </location>
</feature>
<organism evidence="3 4">
    <name type="scientific">Advenella mandrilli</name>
    <dbReference type="NCBI Taxonomy" id="2800330"/>
    <lineage>
        <taxon>Bacteria</taxon>
        <taxon>Pseudomonadati</taxon>
        <taxon>Pseudomonadota</taxon>
        <taxon>Betaproteobacteria</taxon>
        <taxon>Burkholderiales</taxon>
        <taxon>Alcaligenaceae</taxon>
    </lineage>
</organism>
<dbReference type="Pfam" id="PF01464">
    <property type="entry name" value="SLT"/>
    <property type="match status" value="1"/>
</dbReference>
<evidence type="ECO:0000259" key="2">
    <source>
        <dbReference type="Pfam" id="PF01464"/>
    </source>
</evidence>
<dbReference type="InterPro" id="IPR023346">
    <property type="entry name" value="Lysozyme-like_dom_sf"/>
</dbReference>
<dbReference type="SUPFAM" id="SSF53955">
    <property type="entry name" value="Lysozyme-like"/>
    <property type="match status" value="1"/>
</dbReference>
<protein>
    <submittedName>
        <fullName evidence="3">Lytic transglycosylase domain-containing protein</fullName>
    </submittedName>
</protein>
<evidence type="ECO:0000256" key="1">
    <source>
        <dbReference type="SAM" id="MobiDB-lite"/>
    </source>
</evidence>
<dbReference type="InterPro" id="IPR008258">
    <property type="entry name" value="Transglycosylase_SLT_dom_1"/>
</dbReference>
<dbReference type="Proteomes" id="UP000635316">
    <property type="component" value="Unassembled WGS sequence"/>
</dbReference>
<proteinExistence type="predicted"/>
<feature type="compositionally biased region" description="Polar residues" evidence="1">
    <location>
        <begin position="184"/>
        <end position="193"/>
    </location>
</feature>
<keyword evidence="4" id="KW-1185">Reference proteome</keyword>
<accession>A0ABS1EHV2</accession>
<comment type="caution">
    <text evidence="3">The sequence shown here is derived from an EMBL/GenBank/DDBJ whole genome shotgun (WGS) entry which is preliminary data.</text>
</comment>